<reference evidence="1 2" key="1">
    <citation type="journal article" date="2019" name="Sci. Rep.">
        <title>A high-quality genome of Eragrostis curvula grass provides insights into Poaceae evolution and supports new strategies to enhance forage quality.</title>
        <authorList>
            <person name="Carballo J."/>
            <person name="Santos B.A.C.M."/>
            <person name="Zappacosta D."/>
            <person name="Garbus I."/>
            <person name="Selva J.P."/>
            <person name="Gallo C.A."/>
            <person name="Diaz A."/>
            <person name="Albertini E."/>
            <person name="Caccamo M."/>
            <person name="Echenique V."/>
        </authorList>
    </citation>
    <scope>NUCLEOTIDE SEQUENCE [LARGE SCALE GENOMIC DNA]</scope>
    <source>
        <strain evidence="2">cv. Victoria</strain>
        <tissue evidence="1">Leaf</tissue>
    </source>
</reference>
<evidence type="ECO:0000313" key="1">
    <source>
        <dbReference type="EMBL" id="TVU38488.1"/>
    </source>
</evidence>
<organism evidence="1 2">
    <name type="scientific">Eragrostis curvula</name>
    <name type="common">weeping love grass</name>
    <dbReference type="NCBI Taxonomy" id="38414"/>
    <lineage>
        <taxon>Eukaryota</taxon>
        <taxon>Viridiplantae</taxon>
        <taxon>Streptophyta</taxon>
        <taxon>Embryophyta</taxon>
        <taxon>Tracheophyta</taxon>
        <taxon>Spermatophyta</taxon>
        <taxon>Magnoliopsida</taxon>
        <taxon>Liliopsida</taxon>
        <taxon>Poales</taxon>
        <taxon>Poaceae</taxon>
        <taxon>PACMAD clade</taxon>
        <taxon>Chloridoideae</taxon>
        <taxon>Eragrostideae</taxon>
        <taxon>Eragrostidinae</taxon>
        <taxon>Eragrostis</taxon>
    </lineage>
</organism>
<dbReference type="Proteomes" id="UP000324897">
    <property type="component" value="Chromosome 4"/>
</dbReference>
<dbReference type="EMBL" id="RWGY01000007">
    <property type="protein sequence ID" value="TVU38488.1"/>
    <property type="molecule type" value="Genomic_DNA"/>
</dbReference>
<name>A0A5J9VRN8_9POAL</name>
<evidence type="ECO:0000313" key="2">
    <source>
        <dbReference type="Proteomes" id="UP000324897"/>
    </source>
</evidence>
<dbReference type="AlphaFoldDB" id="A0A5J9VRN8"/>
<accession>A0A5J9VRN8</accession>
<comment type="caution">
    <text evidence="1">The sequence shown here is derived from an EMBL/GenBank/DDBJ whole genome shotgun (WGS) entry which is preliminary data.</text>
</comment>
<sequence length="90" mass="9434">MVSPAAGDADAGELAYPLLANRDGTGREKGYPVWVPTGEEEALSAAAVKSADGVGARPLLPPLYRTYRVEHALLLRYSVHGGLCTLPTGQ</sequence>
<protein>
    <submittedName>
        <fullName evidence="1">Uncharacterized protein</fullName>
    </submittedName>
</protein>
<gene>
    <name evidence="1" type="ORF">EJB05_11860</name>
</gene>
<feature type="non-terminal residue" evidence="1">
    <location>
        <position position="1"/>
    </location>
</feature>
<keyword evidence="2" id="KW-1185">Reference proteome</keyword>
<proteinExistence type="predicted"/>
<dbReference type="Gramene" id="TVU38488">
    <property type="protein sequence ID" value="TVU38488"/>
    <property type="gene ID" value="EJB05_11860"/>
</dbReference>